<dbReference type="STRING" id="77044.A0A1W2TL42"/>
<evidence type="ECO:0000256" key="1">
    <source>
        <dbReference type="ARBA" id="ARBA00023002"/>
    </source>
</evidence>
<organism evidence="2">
    <name type="scientific">Rosellinia necatrix</name>
    <name type="common">White root-rot fungus</name>
    <dbReference type="NCBI Taxonomy" id="77044"/>
    <lineage>
        <taxon>Eukaryota</taxon>
        <taxon>Fungi</taxon>
        <taxon>Dikarya</taxon>
        <taxon>Ascomycota</taxon>
        <taxon>Pezizomycotina</taxon>
        <taxon>Sordariomycetes</taxon>
        <taxon>Xylariomycetidae</taxon>
        <taxon>Xylariales</taxon>
        <taxon>Xylariaceae</taxon>
        <taxon>Rosellinia</taxon>
    </lineage>
</organism>
<sequence length="353" mass="38129">MTDKLTTNLYQIYMKWFPIALPPPNSFKGQAAVVTGGTSGLGLAAAAHLVNLGATEVIITSRNPERAEQALATLEKETRGRSNGIVRVVELNMNRYDSVVSLAEELKKIRSGKGGIDFLLLNAGVIGVEYTPVDEGWDQNVQVNVLSTALLALLLLPWMKTERANRPSPAHIAIVGSGTHLDADTAAWPGYITKDGGVLAHYRDPKNWPGPNPMYATTKLMAHYAADELAKLAKGVDDRPQVIVNTVCPGIVRTALGRNFTKGSLLFTIAIAVFHGVLGKTAENGARTLIAAGLTKENENGKFIRFYGSKEKYRRQVEMLFTSASGRQLQASIWSEIINELSSKVPAAHPIGG</sequence>
<dbReference type="OrthoDB" id="542013at2759"/>
<dbReference type="EMBL" id="DF977479">
    <property type="protein sequence ID" value="GAP89004.2"/>
    <property type="molecule type" value="Genomic_DNA"/>
</dbReference>
<keyword evidence="3" id="KW-1185">Reference proteome</keyword>
<dbReference type="Pfam" id="PF00106">
    <property type="entry name" value="adh_short"/>
    <property type="match status" value="1"/>
</dbReference>
<gene>
    <name evidence="2" type="ORF">SAMD00023353_3400850</name>
</gene>
<name>A0A1W2TL42_ROSNE</name>
<accession>A0A1W2TL42</accession>
<dbReference type="Proteomes" id="UP000054516">
    <property type="component" value="Unassembled WGS sequence"/>
</dbReference>
<dbReference type="AlphaFoldDB" id="A0A1W2TL42"/>
<protein>
    <submittedName>
        <fullName evidence="2">Putative short-chain dehydrogenase reductase family protein</fullName>
    </submittedName>
</protein>
<dbReference type="PANTHER" id="PTHR43157">
    <property type="entry name" value="PHOSPHATIDYLINOSITOL-GLYCAN BIOSYNTHESIS CLASS F PROTEIN-RELATED"/>
    <property type="match status" value="1"/>
</dbReference>
<dbReference type="InterPro" id="IPR002347">
    <property type="entry name" value="SDR_fam"/>
</dbReference>
<dbReference type="Gene3D" id="3.40.50.720">
    <property type="entry name" value="NAD(P)-binding Rossmann-like Domain"/>
    <property type="match status" value="1"/>
</dbReference>
<dbReference type="GO" id="GO:0016491">
    <property type="term" value="F:oxidoreductase activity"/>
    <property type="evidence" value="ECO:0007669"/>
    <property type="project" value="UniProtKB-KW"/>
</dbReference>
<keyword evidence="1" id="KW-0560">Oxidoreductase</keyword>
<dbReference type="PANTHER" id="PTHR43157:SF22">
    <property type="entry name" value="SHORT-CHAIN DEHYDROGENASE_REDUCTASE PHMF"/>
    <property type="match status" value="1"/>
</dbReference>
<evidence type="ECO:0000313" key="2">
    <source>
        <dbReference type="EMBL" id="GAP89004.2"/>
    </source>
</evidence>
<dbReference type="InterPro" id="IPR036291">
    <property type="entry name" value="NAD(P)-bd_dom_sf"/>
</dbReference>
<dbReference type="SUPFAM" id="SSF51735">
    <property type="entry name" value="NAD(P)-binding Rossmann-fold domains"/>
    <property type="match status" value="1"/>
</dbReference>
<dbReference type="PRINTS" id="PR00081">
    <property type="entry name" value="GDHRDH"/>
</dbReference>
<proteinExistence type="predicted"/>
<dbReference type="OMA" id="CPGMVKS"/>
<evidence type="ECO:0000313" key="3">
    <source>
        <dbReference type="Proteomes" id="UP000054516"/>
    </source>
</evidence>
<reference evidence="2" key="1">
    <citation type="submission" date="2016-03" db="EMBL/GenBank/DDBJ databases">
        <title>Draft genome sequence of Rosellinia necatrix.</title>
        <authorList>
            <person name="Kanematsu S."/>
        </authorList>
    </citation>
    <scope>NUCLEOTIDE SEQUENCE [LARGE SCALE GENOMIC DNA]</scope>
    <source>
        <strain evidence="2">W97</strain>
    </source>
</reference>